<dbReference type="Proteomes" id="UP000663879">
    <property type="component" value="Unassembled WGS sequence"/>
</dbReference>
<protein>
    <submittedName>
        <fullName evidence="1">Uncharacterized protein</fullName>
    </submittedName>
</protein>
<evidence type="ECO:0000313" key="2">
    <source>
        <dbReference type="Proteomes" id="UP000663879"/>
    </source>
</evidence>
<reference evidence="1" key="1">
    <citation type="submission" date="2021-02" db="EMBL/GenBank/DDBJ databases">
        <authorList>
            <person name="Nowell W R."/>
        </authorList>
    </citation>
    <scope>NUCLEOTIDE SEQUENCE</scope>
    <source>
        <strain evidence="1">Ploen Becks lab</strain>
    </source>
</reference>
<sequence>MYIFPGYDVKFLPVECRSVVCQHIKDNNWKNCKPIHKRRKFYERHTKQSGVNDNDLDSIEELIKAFGFTDEYLNDSNNVGSILGEENLTINKTFMLNNSWFENLKDQVIDGSQFSSRETSLSEVEKTIDTINVKSSPGIFEIPIKGIKGCKPIIVPFIVKLFNDCIAQEDQIEEWKCAIVTPLYKKGRYG</sequence>
<name>A0A813SLC8_9BILA</name>
<proteinExistence type="predicted"/>
<gene>
    <name evidence="1" type="ORF">OXX778_LOCUS6489</name>
</gene>
<accession>A0A813SLC8</accession>
<organism evidence="1 2">
    <name type="scientific">Brachionus calyciflorus</name>
    <dbReference type="NCBI Taxonomy" id="104777"/>
    <lineage>
        <taxon>Eukaryota</taxon>
        <taxon>Metazoa</taxon>
        <taxon>Spiralia</taxon>
        <taxon>Gnathifera</taxon>
        <taxon>Rotifera</taxon>
        <taxon>Eurotatoria</taxon>
        <taxon>Monogononta</taxon>
        <taxon>Pseudotrocha</taxon>
        <taxon>Ploima</taxon>
        <taxon>Brachionidae</taxon>
        <taxon>Brachionus</taxon>
    </lineage>
</organism>
<comment type="caution">
    <text evidence="1">The sequence shown here is derived from an EMBL/GenBank/DDBJ whole genome shotgun (WGS) entry which is preliminary data.</text>
</comment>
<keyword evidence="2" id="KW-1185">Reference proteome</keyword>
<dbReference type="EMBL" id="CAJNOC010000772">
    <property type="protein sequence ID" value="CAF0801460.1"/>
    <property type="molecule type" value="Genomic_DNA"/>
</dbReference>
<evidence type="ECO:0000313" key="1">
    <source>
        <dbReference type="EMBL" id="CAF0801460.1"/>
    </source>
</evidence>
<dbReference type="AlphaFoldDB" id="A0A813SLC8"/>
<dbReference type="OrthoDB" id="445826at2759"/>